<dbReference type="EMBL" id="PJEX01000271">
    <property type="protein sequence ID" value="TKW51952.1"/>
    <property type="molecule type" value="Genomic_DNA"/>
</dbReference>
<feature type="compositionally biased region" description="Low complexity" evidence="1">
    <location>
        <begin position="1"/>
        <end position="12"/>
    </location>
</feature>
<organism evidence="2 3">
    <name type="scientific">Colletotrichum tanaceti</name>
    <dbReference type="NCBI Taxonomy" id="1306861"/>
    <lineage>
        <taxon>Eukaryota</taxon>
        <taxon>Fungi</taxon>
        <taxon>Dikarya</taxon>
        <taxon>Ascomycota</taxon>
        <taxon>Pezizomycotina</taxon>
        <taxon>Sordariomycetes</taxon>
        <taxon>Hypocreomycetidae</taxon>
        <taxon>Glomerellales</taxon>
        <taxon>Glomerellaceae</taxon>
        <taxon>Colletotrichum</taxon>
        <taxon>Colletotrichum destructivum species complex</taxon>
    </lineage>
</organism>
<sequence>MDRPSSSSLPLPIAAEDDGVTTRRRKHKAIANMSRILMGRALRGAKACVWEQQACMTQQQRSFSQTPSRQRPKVIFDKNTSPDLSPILEEIQSNIILPYHLPIHQRKRVFSEKLKHRLKSDPVYLEIDGLEHRFSHINKDTLPPSREMTWKALQAMQTPRDWNNFTRLLSGMRNAGRRYSQDDYLKMIHIAGDQGQIYTIIDAARQVHKTGLRFDDLEKVNLVLYFVQMRAVESDWDKKKTEQALRWSEMVFEMLEDPKHRPKERDTCSLRHSRRWKCPFLYDPLIRSALLHLSAVLAVKHNDGKDIDGKVANYATQVVDEWPWQGGLIEVQRQSARREDTYLIDSLTQYLSHASPILHGLYMAARVVEDPLAERVSAIAEALAIEVNEAVREQKAADDVFFQMLGYRAQELLLGEPLAGEQPVGVAVGAVAQDGDDGVALADLLGDLLGGDDVEGRAGAQIQALLVEAAVDHLDALLVGDGQRAVDEADVGLEVVRDAALADALGDAGPRALDELAAGRDVRVQHAAGRVGEERLDAAAADVLEVPRDAGERARGARGAGEGVDAAARLLPDLGPRGLDVGAAVGRVVELVRPDGVVEPLGVAPRLVVVVVRVLERHGGHGVDLGAQQPQQVDLALGLRVGHVDDELVALGAAHVREADARVAGGALDDGAAGLEEPALLGVLDDVERRAILDRAARVHELGLAEDLAARLGREAVEADEGGVADGCGMGDNHVSDAVLGDFYTSF</sequence>
<dbReference type="Proteomes" id="UP000310108">
    <property type="component" value="Unassembled WGS sequence"/>
</dbReference>
<evidence type="ECO:0000313" key="3">
    <source>
        <dbReference type="Proteomes" id="UP000310108"/>
    </source>
</evidence>
<name>A0A4U6XAB2_9PEZI</name>
<reference evidence="2 3" key="1">
    <citation type="journal article" date="2019" name="PLoS ONE">
        <title>Comparative genome analysis indicates high evolutionary potential of pathogenicity genes in Colletotrichum tanaceti.</title>
        <authorList>
            <person name="Lelwala R.V."/>
            <person name="Korhonen P.K."/>
            <person name="Young N.D."/>
            <person name="Scott J.B."/>
            <person name="Ades P.A."/>
            <person name="Gasser R.B."/>
            <person name="Taylor P.W.J."/>
        </authorList>
    </citation>
    <scope>NUCLEOTIDE SEQUENCE [LARGE SCALE GENOMIC DNA]</scope>
    <source>
        <strain evidence="2">BRIP57314</strain>
    </source>
</reference>
<evidence type="ECO:0000313" key="2">
    <source>
        <dbReference type="EMBL" id="TKW51952.1"/>
    </source>
</evidence>
<dbReference type="STRING" id="1306861.A0A4U6XAB2"/>
<gene>
    <name evidence="2" type="ORF">CTA1_8926</name>
</gene>
<accession>A0A4U6XAB2</accession>
<proteinExistence type="predicted"/>
<keyword evidence="3" id="KW-1185">Reference proteome</keyword>
<protein>
    <submittedName>
        <fullName evidence="2">Uncharacterized protein</fullName>
    </submittedName>
</protein>
<feature type="non-terminal residue" evidence="2">
    <location>
        <position position="747"/>
    </location>
</feature>
<comment type="caution">
    <text evidence="2">The sequence shown here is derived from an EMBL/GenBank/DDBJ whole genome shotgun (WGS) entry which is preliminary data.</text>
</comment>
<feature type="region of interest" description="Disordered" evidence="1">
    <location>
        <begin position="1"/>
        <end position="20"/>
    </location>
</feature>
<evidence type="ECO:0000256" key="1">
    <source>
        <dbReference type="SAM" id="MobiDB-lite"/>
    </source>
</evidence>
<dbReference type="AlphaFoldDB" id="A0A4U6XAB2"/>